<evidence type="ECO:0000256" key="1">
    <source>
        <dbReference type="SAM" id="Phobius"/>
    </source>
</evidence>
<name>A0A0F9RID4_9ZZZZ</name>
<dbReference type="EMBL" id="LAZR01002858">
    <property type="protein sequence ID" value="KKN24756.1"/>
    <property type="molecule type" value="Genomic_DNA"/>
</dbReference>
<gene>
    <name evidence="3" type="ORF">LCGC14_0891620</name>
</gene>
<comment type="caution">
    <text evidence="3">The sequence shown here is derived from an EMBL/GenBank/DDBJ whole genome shotgun (WGS) entry which is preliminary data.</text>
</comment>
<evidence type="ECO:0000313" key="3">
    <source>
        <dbReference type="EMBL" id="KKN24756.1"/>
    </source>
</evidence>
<dbReference type="InterPro" id="IPR026870">
    <property type="entry name" value="Zinc_ribbon_dom"/>
</dbReference>
<proteinExistence type="predicted"/>
<feature type="transmembrane region" description="Helical" evidence="1">
    <location>
        <begin position="117"/>
        <end position="137"/>
    </location>
</feature>
<keyword evidence="1" id="KW-0472">Membrane</keyword>
<feature type="domain" description="Zinc-ribbon" evidence="2">
    <location>
        <begin position="2"/>
        <end position="24"/>
    </location>
</feature>
<dbReference type="AlphaFoldDB" id="A0A0F9RID4"/>
<dbReference type="Pfam" id="PF13240">
    <property type="entry name" value="Zn_Ribbon_1"/>
    <property type="match status" value="1"/>
</dbReference>
<protein>
    <recommendedName>
        <fullName evidence="2">Zinc-ribbon domain-containing protein</fullName>
    </recommendedName>
</protein>
<feature type="transmembrane region" description="Helical" evidence="1">
    <location>
        <begin position="157"/>
        <end position="184"/>
    </location>
</feature>
<feature type="transmembrane region" description="Helical" evidence="1">
    <location>
        <begin position="81"/>
        <end position="105"/>
    </location>
</feature>
<sequence length="185" mass="20153">MFCPNCGADLTEQNQSFCSKCGSEIEAHLETPQLRTERPRQVSTNTLQFPPESTSVPIYQPNSVKKEKGESNPYSTKCLNFAILSIVFTIIGAVINIGGIIFSMISRFGNAQIDFGFLPRMMIISVLSIIGLIFGIMSRVIGKKAGELEPLNAVEKFGSVLAIFGIIINAIALVVILILGSIWIL</sequence>
<accession>A0A0F9RID4</accession>
<organism evidence="3">
    <name type="scientific">marine sediment metagenome</name>
    <dbReference type="NCBI Taxonomy" id="412755"/>
    <lineage>
        <taxon>unclassified sequences</taxon>
        <taxon>metagenomes</taxon>
        <taxon>ecological metagenomes</taxon>
    </lineage>
</organism>
<keyword evidence="1" id="KW-0812">Transmembrane</keyword>
<evidence type="ECO:0000259" key="2">
    <source>
        <dbReference type="Pfam" id="PF13240"/>
    </source>
</evidence>
<keyword evidence="1" id="KW-1133">Transmembrane helix</keyword>
<reference evidence="3" key="1">
    <citation type="journal article" date="2015" name="Nature">
        <title>Complex archaea that bridge the gap between prokaryotes and eukaryotes.</title>
        <authorList>
            <person name="Spang A."/>
            <person name="Saw J.H."/>
            <person name="Jorgensen S.L."/>
            <person name="Zaremba-Niedzwiedzka K."/>
            <person name="Martijn J."/>
            <person name="Lind A.E."/>
            <person name="van Eijk R."/>
            <person name="Schleper C."/>
            <person name="Guy L."/>
            <person name="Ettema T.J."/>
        </authorList>
    </citation>
    <scope>NUCLEOTIDE SEQUENCE</scope>
</reference>